<dbReference type="HAMAP" id="MF_00017">
    <property type="entry name" value="RecR"/>
    <property type="match status" value="1"/>
</dbReference>
<dbReference type="PANTHER" id="PTHR30446">
    <property type="entry name" value="RECOMBINATION PROTEIN RECR"/>
    <property type="match status" value="1"/>
</dbReference>
<dbReference type="Gene3D" id="3.40.1360.10">
    <property type="match status" value="1"/>
</dbReference>
<evidence type="ECO:0000256" key="7">
    <source>
        <dbReference type="HAMAP-Rule" id="MF_00017"/>
    </source>
</evidence>
<dbReference type="Pfam" id="PF13662">
    <property type="entry name" value="Toprim_4"/>
    <property type="match status" value="1"/>
</dbReference>
<evidence type="ECO:0000256" key="5">
    <source>
        <dbReference type="ARBA" id="ARBA00023172"/>
    </source>
</evidence>
<protein>
    <recommendedName>
        <fullName evidence="7">Recombination protein RecR</fullName>
    </recommendedName>
</protein>
<evidence type="ECO:0000259" key="8">
    <source>
        <dbReference type="PROSITE" id="PS50880"/>
    </source>
</evidence>
<evidence type="ECO:0000256" key="3">
    <source>
        <dbReference type="ARBA" id="ARBA00022771"/>
    </source>
</evidence>
<keyword evidence="6 7" id="KW-0234">DNA repair</keyword>
<reference evidence="9 10" key="1">
    <citation type="journal article" date="2019" name="Int. J. Syst. Evol. Microbiol.">
        <title>The Global Catalogue of Microorganisms (GCM) 10K type strain sequencing project: providing services to taxonomists for standard genome sequencing and annotation.</title>
        <authorList>
            <consortium name="The Broad Institute Genomics Platform"/>
            <consortium name="The Broad Institute Genome Sequencing Center for Infectious Disease"/>
            <person name="Wu L."/>
            <person name="Ma J."/>
        </authorList>
    </citation>
    <scope>NUCLEOTIDE SEQUENCE [LARGE SCALE GENOMIC DNA]</scope>
    <source>
        <strain evidence="9 10">JCM 12662</strain>
    </source>
</reference>
<proteinExistence type="inferred from homology"/>
<dbReference type="CDD" id="cd01025">
    <property type="entry name" value="TOPRIM_recR"/>
    <property type="match status" value="1"/>
</dbReference>
<dbReference type="Pfam" id="PF02132">
    <property type="entry name" value="RecR_ZnF"/>
    <property type="match status" value="1"/>
</dbReference>
<evidence type="ECO:0000313" key="10">
    <source>
        <dbReference type="Proteomes" id="UP001501166"/>
    </source>
</evidence>
<dbReference type="PANTHER" id="PTHR30446:SF0">
    <property type="entry name" value="RECOMBINATION PROTEIN RECR"/>
    <property type="match status" value="1"/>
</dbReference>
<dbReference type="PROSITE" id="PS50880">
    <property type="entry name" value="TOPRIM"/>
    <property type="match status" value="1"/>
</dbReference>
<keyword evidence="4 7" id="KW-0862">Zinc</keyword>
<dbReference type="InterPro" id="IPR023627">
    <property type="entry name" value="Rcmb_RecR"/>
</dbReference>
<dbReference type="Gene3D" id="3.30.60.80">
    <property type="match status" value="1"/>
</dbReference>
<comment type="caution">
    <text evidence="9">The sequence shown here is derived from an EMBL/GenBank/DDBJ whole genome shotgun (WGS) entry which is preliminary data.</text>
</comment>
<dbReference type="InterPro" id="IPR015967">
    <property type="entry name" value="Rcmb_RecR_Znf"/>
</dbReference>
<dbReference type="SUPFAM" id="SSF111304">
    <property type="entry name" value="Recombination protein RecR"/>
    <property type="match status" value="1"/>
</dbReference>
<name>A0ABN0X7B7_9LACT</name>
<dbReference type="Gene3D" id="1.10.8.420">
    <property type="entry name" value="RecR Domain 1"/>
    <property type="match status" value="1"/>
</dbReference>
<dbReference type="EMBL" id="BAAACW010000043">
    <property type="protein sequence ID" value="GAA0356961.1"/>
    <property type="molecule type" value="Genomic_DNA"/>
</dbReference>
<dbReference type="Pfam" id="PF21175">
    <property type="entry name" value="RecR_C"/>
    <property type="match status" value="1"/>
</dbReference>
<keyword evidence="3 7" id="KW-0863">Zinc-finger</keyword>
<dbReference type="PROSITE" id="PS01300">
    <property type="entry name" value="RECR"/>
    <property type="match status" value="1"/>
</dbReference>
<dbReference type="InterPro" id="IPR006171">
    <property type="entry name" value="TOPRIM_dom"/>
</dbReference>
<comment type="function">
    <text evidence="7">May play a role in DNA repair. It seems to be involved in an RecBC-independent recombinational process of DNA repair. It may act with RecF and RecO.</text>
</comment>
<evidence type="ECO:0000256" key="1">
    <source>
        <dbReference type="ARBA" id="ARBA00022723"/>
    </source>
</evidence>
<evidence type="ECO:0000313" key="9">
    <source>
        <dbReference type="EMBL" id="GAA0356961.1"/>
    </source>
</evidence>
<dbReference type="Pfam" id="PF21176">
    <property type="entry name" value="RecR_HhH"/>
    <property type="match status" value="1"/>
</dbReference>
<organism evidence="9 10">
    <name type="scientific">Alkalibacterium iburiense</name>
    <dbReference type="NCBI Taxonomy" id="290589"/>
    <lineage>
        <taxon>Bacteria</taxon>
        <taxon>Bacillati</taxon>
        <taxon>Bacillota</taxon>
        <taxon>Bacilli</taxon>
        <taxon>Lactobacillales</taxon>
        <taxon>Carnobacteriaceae</taxon>
        <taxon>Alkalibacterium</taxon>
    </lineage>
</organism>
<keyword evidence="10" id="KW-1185">Reference proteome</keyword>
<evidence type="ECO:0000256" key="4">
    <source>
        <dbReference type="ARBA" id="ARBA00022833"/>
    </source>
</evidence>
<keyword evidence="1 7" id="KW-0479">Metal-binding</keyword>
<dbReference type="SMART" id="SM00493">
    <property type="entry name" value="TOPRIM"/>
    <property type="match status" value="1"/>
</dbReference>
<feature type="domain" description="Toprim" evidence="8">
    <location>
        <begin position="94"/>
        <end position="189"/>
    </location>
</feature>
<dbReference type="Proteomes" id="UP001501166">
    <property type="component" value="Unassembled WGS sequence"/>
</dbReference>
<gene>
    <name evidence="7 9" type="primary">recR</name>
    <name evidence="9" type="ORF">GCM10008932_07370</name>
</gene>
<accession>A0ABN0X7B7</accession>
<comment type="similarity">
    <text evidence="7">Belongs to the RecR family.</text>
</comment>
<feature type="zinc finger region" description="C4-type" evidence="7">
    <location>
        <begin position="71"/>
        <end position="86"/>
    </location>
</feature>
<evidence type="ECO:0000256" key="6">
    <source>
        <dbReference type="ARBA" id="ARBA00023204"/>
    </source>
</evidence>
<dbReference type="Gene3D" id="6.10.250.240">
    <property type="match status" value="1"/>
</dbReference>
<sequence>MERVQLLHKRKETVMHYPEPIAQLMESYMKLPGIGEKTAARLAFYTVNMNEDDVTRFAKSLISVKRDLQYCSICGNMTQNDPCDICQDKNRDQSIILVVESPKDVIAMEKMQDFKGQYHVLHGVLSPIEGTGPEDINIPVLIKRLQKDEVEEVIIATNATAEGEATAMYLSRLIKPAGIKVTRLAHGLSVGSDIEYADEVTLLKAVEGRREM</sequence>
<keyword evidence="2 7" id="KW-0227">DNA damage</keyword>
<dbReference type="InterPro" id="IPR034137">
    <property type="entry name" value="TOPRIM_RecR"/>
</dbReference>
<dbReference type="NCBIfam" id="TIGR00615">
    <property type="entry name" value="recR"/>
    <property type="match status" value="1"/>
</dbReference>
<dbReference type="InterPro" id="IPR000093">
    <property type="entry name" value="DNA_Rcmb_RecR"/>
</dbReference>
<keyword evidence="5 7" id="KW-0233">DNA recombination</keyword>
<evidence type="ECO:0000256" key="2">
    <source>
        <dbReference type="ARBA" id="ARBA00022763"/>
    </source>
</evidence>